<keyword evidence="1" id="KW-0479">Metal-binding</keyword>
<protein>
    <recommendedName>
        <fullName evidence="6">HIT-type domain-containing protein</fullName>
    </recommendedName>
</protein>
<evidence type="ECO:0000259" key="6">
    <source>
        <dbReference type="PROSITE" id="PS51083"/>
    </source>
</evidence>
<evidence type="ECO:0000256" key="2">
    <source>
        <dbReference type="ARBA" id="ARBA00022771"/>
    </source>
</evidence>
<dbReference type="PROSITE" id="PS51083">
    <property type="entry name" value="ZF_HIT"/>
    <property type="match status" value="1"/>
</dbReference>
<evidence type="ECO:0000313" key="7">
    <source>
        <dbReference type="EMBL" id="EPQ57131.1"/>
    </source>
</evidence>
<dbReference type="GO" id="GO:0000463">
    <property type="term" value="P:maturation of LSU-rRNA from tricistronic rRNA transcript (SSU-rRNA, 5.8S rRNA, LSU-rRNA)"/>
    <property type="evidence" value="ECO:0007669"/>
    <property type="project" value="TreeGrafter"/>
</dbReference>
<dbReference type="Gene3D" id="3.30.60.190">
    <property type="match status" value="1"/>
</dbReference>
<dbReference type="PANTHER" id="PTHR13483">
    <property type="entry name" value="BOX C_D SNORNA PROTEIN 1-RELATED"/>
    <property type="match status" value="1"/>
</dbReference>
<dbReference type="GO" id="GO:0070761">
    <property type="term" value="C:pre-snoRNP complex"/>
    <property type="evidence" value="ECO:0007669"/>
    <property type="project" value="TreeGrafter"/>
</dbReference>
<dbReference type="Proteomes" id="UP000030669">
    <property type="component" value="Unassembled WGS sequence"/>
</dbReference>
<dbReference type="CDD" id="cd23024">
    <property type="entry name" value="zf-HIT_ZNHIT2-3"/>
    <property type="match status" value="1"/>
</dbReference>
<accession>S7QB26</accession>
<evidence type="ECO:0000256" key="4">
    <source>
        <dbReference type="PROSITE-ProRule" id="PRU00453"/>
    </source>
</evidence>
<proteinExistence type="predicted"/>
<dbReference type="Pfam" id="PF04438">
    <property type="entry name" value="zf-HIT"/>
    <property type="match status" value="1"/>
</dbReference>
<evidence type="ECO:0000256" key="3">
    <source>
        <dbReference type="ARBA" id="ARBA00022833"/>
    </source>
</evidence>
<dbReference type="GO" id="GO:0048254">
    <property type="term" value="P:snoRNA localization"/>
    <property type="evidence" value="ECO:0007669"/>
    <property type="project" value="TreeGrafter"/>
</dbReference>
<name>S7QB26_GLOTA</name>
<reference evidence="7 8" key="1">
    <citation type="journal article" date="2012" name="Science">
        <title>The Paleozoic origin of enzymatic lignin decomposition reconstructed from 31 fungal genomes.</title>
        <authorList>
            <person name="Floudas D."/>
            <person name="Binder M."/>
            <person name="Riley R."/>
            <person name="Barry K."/>
            <person name="Blanchette R.A."/>
            <person name="Henrissat B."/>
            <person name="Martinez A.T."/>
            <person name="Otillar R."/>
            <person name="Spatafora J.W."/>
            <person name="Yadav J.S."/>
            <person name="Aerts A."/>
            <person name="Benoit I."/>
            <person name="Boyd A."/>
            <person name="Carlson A."/>
            <person name="Copeland A."/>
            <person name="Coutinho P.M."/>
            <person name="de Vries R.P."/>
            <person name="Ferreira P."/>
            <person name="Findley K."/>
            <person name="Foster B."/>
            <person name="Gaskell J."/>
            <person name="Glotzer D."/>
            <person name="Gorecki P."/>
            <person name="Heitman J."/>
            <person name="Hesse C."/>
            <person name="Hori C."/>
            <person name="Igarashi K."/>
            <person name="Jurgens J.A."/>
            <person name="Kallen N."/>
            <person name="Kersten P."/>
            <person name="Kohler A."/>
            <person name="Kuees U."/>
            <person name="Kumar T.K.A."/>
            <person name="Kuo A."/>
            <person name="LaButti K."/>
            <person name="Larrondo L.F."/>
            <person name="Lindquist E."/>
            <person name="Ling A."/>
            <person name="Lombard V."/>
            <person name="Lucas S."/>
            <person name="Lundell T."/>
            <person name="Martin R."/>
            <person name="McLaughlin D.J."/>
            <person name="Morgenstern I."/>
            <person name="Morin E."/>
            <person name="Murat C."/>
            <person name="Nagy L.G."/>
            <person name="Nolan M."/>
            <person name="Ohm R.A."/>
            <person name="Patyshakuliyeva A."/>
            <person name="Rokas A."/>
            <person name="Ruiz-Duenas F.J."/>
            <person name="Sabat G."/>
            <person name="Salamov A."/>
            <person name="Samejima M."/>
            <person name="Schmutz J."/>
            <person name="Slot J.C."/>
            <person name="St John F."/>
            <person name="Stenlid J."/>
            <person name="Sun H."/>
            <person name="Sun S."/>
            <person name="Syed K."/>
            <person name="Tsang A."/>
            <person name="Wiebenga A."/>
            <person name="Young D."/>
            <person name="Pisabarro A."/>
            <person name="Eastwood D.C."/>
            <person name="Martin F."/>
            <person name="Cullen D."/>
            <person name="Grigoriev I.V."/>
            <person name="Hibbett D.S."/>
        </authorList>
    </citation>
    <scope>NUCLEOTIDE SEQUENCE [LARGE SCALE GENOMIC DNA]</scope>
    <source>
        <strain evidence="7 8">ATCC 11539</strain>
    </source>
</reference>
<dbReference type="HOGENOM" id="CLU_105540_0_0_1"/>
<feature type="compositionally biased region" description="Low complexity" evidence="5">
    <location>
        <begin position="45"/>
        <end position="60"/>
    </location>
</feature>
<feature type="domain" description="HIT-type" evidence="6">
    <location>
        <begin position="8"/>
        <end position="41"/>
    </location>
</feature>
<organism evidence="7 8">
    <name type="scientific">Gloeophyllum trabeum (strain ATCC 11539 / FP-39264 / Madison 617)</name>
    <name type="common">Brown rot fungus</name>
    <dbReference type="NCBI Taxonomy" id="670483"/>
    <lineage>
        <taxon>Eukaryota</taxon>
        <taxon>Fungi</taxon>
        <taxon>Dikarya</taxon>
        <taxon>Basidiomycota</taxon>
        <taxon>Agaricomycotina</taxon>
        <taxon>Agaricomycetes</taxon>
        <taxon>Gloeophyllales</taxon>
        <taxon>Gloeophyllaceae</taxon>
        <taxon>Gloeophyllum</taxon>
    </lineage>
</organism>
<dbReference type="OMA" id="LNWPYVP"/>
<dbReference type="GO" id="GO:0008270">
    <property type="term" value="F:zinc ion binding"/>
    <property type="evidence" value="ECO:0007669"/>
    <property type="project" value="UniProtKB-UniRule"/>
</dbReference>
<dbReference type="EMBL" id="KB469299">
    <property type="protein sequence ID" value="EPQ57131.1"/>
    <property type="molecule type" value="Genomic_DNA"/>
</dbReference>
<gene>
    <name evidence="7" type="ORF">GLOTRDRAFT_120454</name>
</gene>
<evidence type="ECO:0000256" key="5">
    <source>
        <dbReference type="SAM" id="MobiDB-lite"/>
    </source>
</evidence>
<evidence type="ECO:0000313" key="8">
    <source>
        <dbReference type="Proteomes" id="UP000030669"/>
    </source>
</evidence>
<keyword evidence="3" id="KW-0862">Zinc</keyword>
<dbReference type="GO" id="GO:0000492">
    <property type="term" value="P:box C/D snoRNP assembly"/>
    <property type="evidence" value="ECO:0007669"/>
    <property type="project" value="TreeGrafter"/>
</dbReference>
<dbReference type="InterPro" id="IPR007529">
    <property type="entry name" value="Znf_HIT"/>
</dbReference>
<keyword evidence="2 4" id="KW-0863">Zinc-finger</keyword>
<dbReference type="AlphaFoldDB" id="S7QB26"/>
<dbReference type="STRING" id="670483.S7QB26"/>
<dbReference type="RefSeq" id="XP_007864279.1">
    <property type="nucleotide sequence ID" value="XM_007866088.1"/>
</dbReference>
<dbReference type="KEGG" id="gtr:GLOTRDRAFT_120454"/>
<dbReference type="InterPro" id="IPR051639">
    <property type="entry name" value="BCD1"/>
</dbReference>
<dbReference type="GO" id="GO:0005634">
    <property type="term" value="C:nucleus"/>
    <property type="evidence" value="ECO:0007669"/>
    <property type="project" value="TreeGrafter"/>
</dbReference>
<sequence>MPRARATCQVCSQNESKYTCSKCMIVYCSVNCYKAHKDRACSAATTQGSSATTQGSSAATVDPGISQSRTSGGIGHKGTFDAKVPSPLRPLTSLKWPYIPEEPSYEDPLKRNDPKPLRMHQYEAIATSPAVRKALTAHPSLPVLLRQIDALRGQEREDALQEALGVGAADDLGLSASRHTHGRSSEPLVKTDEERDALRALAEAVESAVRGGQDGVLGLDWEGGT</sequence>
<feature type="region of interest" description="Disordered" evidence="5">
    <location>
        <begin position="45"/>
        <end position="86"/>
    </location>
</feature>
<dbReference type="OrthoDB" id="18412at2759"/>
<evidence type="ECO:0000256" key="1">
    <source>
        <dbReference type="ARBA" id="ARBA00022723"/>
    </source>
</evidence>
<dbReference type="SUPFAM" id="SSF144232">
    <property type="entry name" value="HIT/MYND zinc finger-like"/>
    <property type="match status" value="1"/>
</dbReference>
<dbReference type="eggNOG" id="ENOG502SGWB">
    <property type="taxonomic scope" value="Eukaryota"/>
</dbReference>
<keyword evidence="8" id="KW-1185">Reference proteome</keyword>
<dbReference type="GeneID" id="19300642"/>
<dbReference type="PANTHER" id="PTHR13483:SF11">
    <property type="entry name" value="ZINC FINGER HIT DOMAIN-CONTAINING PROTEIN 3"/>
    <property type="match status" value="1"/>
</dbReference>